<dbReference type="OrthoDB" id="4394845at2"/>
<keyword evidence="1" id="KW-1133">Transmembrane helix</keyword>
<feature type="transmembrane region" description="Helical" evidence="1">
    <location>
        <begin position="92"/>
        <end position="110"/>
    </location>
</feature>
<dbReference type="GO" id="GO:0009390">
    <property type="term" value="C:dimethyl sulfoxide reductase complex"/>
    <property type="evidence" value="ECO:0007669"/>
    <property type="project" value="TreeGrafter"/>
</dbReference>
<feature type="transmembrane region" description="Helical" evidence="1">
    <location>
        <begin position="51"/>
        <end position="72"/>
    </location>
</feature>
<keyword evidence="1" id="KW-0472">Membrane</keyword>
<dbReference type="GO" id="GO:0009389">
    <property type="term" value="F:dimethyl sulfoxide reductase activity"/>
    <property type="evidence" value="ECO:0007669"/>
    <property type="project" value="TreeGrafter"/>
</dbReference>
<feature type="transmembrane region" description="Helical" evidence="1">
    <location>
        <begin position="154"/>
        <end position="174"/>
    </location>
</feature>
<comment type="caution">
    <text evidence="2">The sequence shown here is derived from an EMBL/GenBank/DDBJ whole genome shotgun (WGS) entry which is preliminary data.</text>
</comment>
<evidence type="ECO:0000313" key="3">
    <source>
        <dbReference type="Proteomes" id="UP000316196"/>
    </source>
</evidence>
<dbReference type="RefSeq" id="WP_142092222.1">
    <property type="nucleotide sequence ID" value="NZ_BAAAMD010000003.1"/>
</dbReference>
<accession>A0A542ZQ69</accession>
<keyword evidence="3" id="KW-1185">Reference proteome</keyword>
<sequence length="314" mass="33948">MTEVFVHEWPLILFTLLGQLAVGSFIVLGLVNVLATPRYSAKVVDRVADPALYAIGPAMVVGLIISMLHLGNPLNAINAFRHLDTSWLSREVFFGALFAGLGFVFAVLQWRRWGSRKLRQLLAVVTALVGVLLVISMAFVYMRPTLPYLNRWTTLVGFGVTTILLGCLAMGVALTGSPKVGTGLQERLFPSFAPLKDHEELGVEKLLTNTLRWIGVTTMALLPLQLLVMMFAILPPTAPDAQMHEFSMVGLVTRGILLIVGAGVLGLFLFIGGREQASTGILLGLVSSAFIITIVAEFLGRIMFYAALVPTGVG</sequence>
<dbReference type="GO" id="GO:0019645">
    <property type="term" value="P:anaerobic electron transport chain"/>
    <property type="evidence" value="ECO:0007669"/>
    <property type="project" value="InterPro"/>
</dbReference>
<dbReference type="PANTHER" id="PTHR38095:SF2">
    <property type="entry name" value="ANAEROBIC DIMETHYL SULFOXIDE REDUCTASE CHAIN C"/>
    <property type="match status" value="1"/>
</dbReference>
<feature type="transmembrane region" description="Helical" evidence="1">
    <location>
        <begin position="213"/>
        <end position="234"/>
    </location>
</feature>
<organism evidence="2 3">
    <name type="scientific">Propioniferax innocua</name>
    <dbReference type="NCBI Taxonomy" id="1753"/>
    <lineage>
        <taxon>Bacteria</taxon>
        <taxon>Bacillati</taxon>
        <taxon>Actinomycetota</taxon>
        <taxon>Actinomycetes</taxon>
        <taxon>Propionibacteriales</taxon>
        <taxon>Propionibacteriaceae</taxon>
        <taxon>Propioniferax</taxon>
    </lineage>
</organism>
<dbReference type="AlphaFoldDB" id="A0A542ZQ69"/>
<dbReference type="EMBL" id="VFOR01000001">
    <property type="protein sequence ID" value="TQL62360.1"/>
    <property type="molecule type" value="Genomic_DNA"/>
</dbReference>
<reference evidence="2 3" key="1">
    <citation type="submission" date="2019-06" db="EMBL/GenBank/DDBJ databases">
        <title>Sequencing the genomes of 1000 actinobacteria strains.</title>
        <authorList>
            <person name="Klenk H.-P."/>
        </authorList>
    </citation>
    <scope>NUCLEOTIDE SEQUENCE [LARGE SCALE GENOMIC DNA]</scope>
    <source>
        <strain evidence="2 3">DSM 8251</strain>
    </source>
</reference>
<dbReference type="InterPro" id="IPR007059">
    <property type="entry name" value="DmsC"/>
</dbReference>
<dbReference type="Proteomes" id="UP000316196">
    <property type="component" value="Unassembled WGS sequence"/>
</dbReference>
<dbReference type="PANTHER" id="PTHR38095">
    <property type="entry name" value="ANAEROBIC DIMETHYL SULFOXIDE REDUCTASE CHAIN YNFH"/>
    <property type="match status" value="1"/>
</dbReference>
<feature type="transmembrane region" description="Helical" evidence="1">
    <location>
        <begin position="246"/>
        <end position="270"/>
    </location>
</feature>
<protein>
    <submittedName>
        <fullName evidence="2">Anaerobic dimethyl sulfoxide reductase subunit C (Anchor subunit)</fullName>
    </submittedName>
</protein>
<evidence type="ECO:0000256" key="1">
    <source>
        <dbReference type="SAM" id="Phobius"/>
    </source>
</evidence>
<name>A0A542ZQ69_9ACTN</name>
<feature type="transmembrane region" description="Helical" evidence="1">
    <location>
        <begin position="12"/>
        <end position="31"/>
    </location>
</feature>
<feature type="transmembrane region" description="Helical" evidence="1">
    <location>
        <begin position="122"/>
        <end position="142"/>
    </location>
</feature>
<keyword evidence="1" id="KW-0812">Transmembrane</keyword>
<dbReference type="GO" id="GO:0005886">
    <property type="term" value="C:plasma membrane"/>
    <property type="evidence" value="ECO:0007669"/>
    <property type="project" value="TreeGrafter"/>
</dbReference>
<dbReference type="Pfam" id="PF04976">
    <property type="entry name" value="DmsC"/>
    <property type="match status" value="1"/>
</dbReference>
<evidence type="ECO:0000313" key="2">
    <source>
        <dbReference type="EMBL" id="TQL62360.1"/>
    </source>
</evidence>
<feature type="transmembrane region" description="Helical" evidence="1">
    <location>
        <begin position="282"/>
        <end position="308"/>
    </location>
</feature>
<proteinExistence type="predicted"/>
<gene>
    <name evidence="2" type="ORF">FB460_0133</name>
</gene>